<comment type="caution">
    <text evidence="2">The sequence shown here is derived from an EMBL/GenBank/DDBJ whole genome shotgun (WGS) entry which is preliminary data.</text>
</comment>
<protein>
    <submittedName>
        <fullName evidence="2">Uncharacterized protein</fullName>
    </submittedName>
</protein>
<sequence>MSGGLYTRFSLLPTEDNSGNEITQEVPDLRFKREAGRKVNREQAQGQDSGNRLAKGESDDHNLLWSIPQFPGNQSDDNANDAAVKEEERPIMKRARTHIRPRAPAQYNYDSALKDARAEARGLGMVELPIDQVARVMEGGELTDIYHVNWVKNTDYFITYDGAEVLARVEDFEMETAVYNIAALHIGRHLKWSHPMDHDLEVSSKPMKNRLAGGFAVKISAMTEEPAKKRRGPSRMSRV</sequence>
<dbReference type="EMBL" id="JAQQWK010000006">
    <property type="protein sequence ID" value="KAK8040080.1"/>
    <property type="molecule type" value="Genomic_DNA"/>
</dbReference>
<accession>A0ABR1T0I6</accession>
<evidence type="ECO:0000256" key="1">
    <source>
        <dbReference type="SAM" id="MobiDB-lite"/>
    </source>
</evidence>
<gene>
    <name evidence="2" type="ORF">PG993_008491</name>
</gene>
<name>A0ABR1T0I6_9PEZI</name>
<feature type="region of interest" description="Disordered" evidence="1">
    <location>
        <begin position="1"/>
        <end position="86"/>
    </location>
</feature>
<proteinExistence type="predicted"/>
<reference evidence="2 3" key="1">
    <citation type="submission" date="2023-01" db="EMBL/GenBank/DDBJ databases">
        <title>Analysis of 21 Apiospora genomes using comparative genomics revels a genus with tremendous synthesis potential of carbohydrate active enzymes and secondary metabolites.</title>
        <authorList>
            <person name="Sorensen T."/>
        </authorList>
    </citation>
    <scope>NUCLEOTIDE SEQUENCE [LARGE SCALE GENOMIC DNA]</scope>
    <source>
        <strain evidence="2 3">CBS 33761</strain>
    </source>
</reference>
<dbReference type="Proteomes" id="UP001444661">
    <property type="component" value="Unassembled WGS sequence"/>
</dbReference>
<organism evidence="2 3">
    <name type="scientific">Apiospora rasikravindrae</name>
    <dbReference type="NCBI Taxonomy" id="990691"/>
    <lineage>
        <taxon>Eukaryota</taxon>
        <taxon>Fungi</taxon>
        <taxon>Dikarya</taxon>
        <taxon>Ascomycota</taxon>
        <taxon>Pezizomycotina</taxon>
        <taxon>Sordariomycetes</taxon>
        <taxon>Xylariomycetidae</taxon>
        <taxon>Amphisphaeriales</taxon>
        <taxon>Apiosporaceae</taxon>
        <taxon>Apiospora</taxon>
    </lineage>
</organism>
<keyword evidence="3" id="KW-1185">Reference proteome</keyword>
<evidence type="ECO:0000313" key="2">
    <source>
        <dbReference type="EMBL" id="KAK8040080.1"/>
    </source>
</evidence>
<evidence type="ECO:0000313" key="3">
    <source>
        <dbReference type="Proteomes" id="UP001444661"/>
    </source>
</evidence>
<feature type="compositionally biased region" description="Basic and acidic residues" evidence="1">
    <location>
        <begin position="27"/>
        <end position="41"/>
    </location>
</feature>